<accession>B2T5D9</accession>
<evidence type="ECO:0000313" key="2">
    <source>
        <dbReference type="Proteomes" id="UP000001739"/>
    </source>
</evidence>
<gene>
    <name evidence="1" type="ordered locus">Bphyt_2404</name>
</gene>
<dbReference type="HOGENOM" id="CLU_2354404_0_0_4"/>
<dbReference type="AlphaFoldDB" id="B2T5D9"/>
<name>B2T5D9_PARPJ</name>
<dbReference type="KEGG" id="bpy:Bphyt_2404"/>
<sequence length="96" mass="11179">MRPAVPFAVAFLLPSRVLRCLGRDCRLPFNDGVCGVGLWTPLFVRDWKRFRRATPGFRTTTNLCPGQRKKHSTNGWFCTYEQVGTLYLDMSRRTYF</sequence>
<evidence type="ECO:0000313" key="1">
    <source>
        <dbReference type="EMBL" id="ACD16800.1"/>
    </source>
</evidence>
<proteinExistence type="predicted"/>
<reference evidence="1 2" key="1">
    <citation type="journal article" date="2011" name="J. Bacteriol.">
        <title>Complete genome sequence of the plant growth-promoting endophyte Burkholderia phytofirmans strain PsJN.</title>
        <authorList>
            <person name="Weilharter A."/>
            <person name="Mitter B."/>
            <person name="Shin M.V."/>
            <person name="Chain P.S."/>
            <person name="Nowak J."/>
            <person name="Sessitsch A."/>
        </authorList>
    </citation>
    <scope>NUCLEOTIDE SEQUENCE [LARGE SCALE GENOMIC DNA]</scope>
    <source>
        <strain evidence="2">DSM 17436 / LMG 22146 / PsJN</strain>
    </source>
</reference>
<dbReference type="EMBL" id="CP001052">
    <property type="protein sequence ID" value="ACD16800.1"/>
    <property type="molecule type" value="Genomic_DNA"/>
</dbReference>
<organism evidence="1 2">
    <name type="scientific">Paraburkholderia phytofirmans (strain DSM 17436 / LMG 22146 / PsJN)</name>
    <name type="common">Burkholderia phytofirmans</name>
    <dbReference type="NCBI Taxonomy" id="398527"/>
    <lineage>
        <taxon>Bacteria</taxon>
        <taxon>Pseudomonadati</taxon>
        <taxon>Pseudomonadota</taxon>
        <taxon>Betaproteobacteria</taxon>
        <taxon>Burkholderiales</taxon>
        <taxon>Burkholderiaceae</taxon>
        <taxon>Paraburkholderia</taxon>
    </lineage>
</organism>
<protein>
    <submittedName>
        <fullName evidence="1">Uncharacterized protein</fullName>
    </submittedName>
</protein>
<dbReference type="Proteomes" id="UP000001739">
    <property type="component" value="Chromosome 1"/>
</dbReference>